<evidence type="ECO:0000256" key="4">
    <source>
        <dbReference type="ARBA" id="ARBA00049194"/>
    </source>
</evidence>
<protein>
    <recommendedName>
        <fullName evidence="3">aldehyde dehydrogenase (NAD(+))</fullName>
        <ecNumber evidence="3">1.2.1.3</ecNumber>
    </recommendedName>
</protein>
<evidence type="ECO:0000313" key="9">
    <source>
        <dbReference type="EMBL" id="KAF2404397.1"/>
    </source>
</evidence>
<evidence type="ECO:0000256" key="3">
    <source>
        <dbReference type="ARBA" id="ARBA00024226"/>
    </source>
</evidence>
<organism evidence="9 10">
    <name type="scientific">Trichodelitschia bisporula</name>
    <dbReference type="NCBI Taxonomy" id="703511"/>
    <lineage>
        <taxon>Eukaryota</taxon>
        <taxon>Fungi</taxon>
        <taxon>Dikarya</taxon>
        <taxon>Ascomycota</taxon>
        <taxon>Pezizomycotina</taxon>
        <taxon>Dothideomycetes</taxon>
        <taxon>Dothideomycetes incertae sedis</taxon>
        <taxon>Phaeotrichales</taxon>
        <taxon>Phaeotrichaceae</taxon>
        <taxon>Trichodelitschia</taxon>
    </lineage>
</organism>
<dbReference type="Gene3D" id="3.40.605.10">
    <property type="entry name" value="Aldehyde Dehydrogenase, Chain A, domain 1"/>
    <property type="match status" value="1"/>
</dbReference>
<proteinExistence type="inferred from homology"/>
<dbReference type="EMBL" id="ML996688">
    <property type="protein sequence ID" value="KAF2404397.1"/>
    <property type="molecule type" value="Genomic_DNA"/>
</dbReference>
<dbReference type="SUPFAM" id="SSF53720">
    <property type="entry name" value="ALDH-like"/>
    <property type="match status" value="1"/>
</dbReference>
<dbReference type="InterPro" id="IPR015590">
    <property type="entry name" value="Aldehyde_DH_dom"/>
</dbReference>
<feature type="transmembrane region" description="Helical" evidence="7">
    <location>
        <begin position="12"/>
        <end position="32"/>
    </location>
</feature>
<dbReference type="CDD" id="cd07098">
    <property type="entry name" value="ALDH_F15-22"/>
    <property type="match status" value="1"/>
</dbReference>
<evidence type="ECO:0000256" key="7">
    <source>
        <dbReference type="SAM" id="Phobius"/>
    </source>
</evidence>
<evidence type="ECO:0000256" key="1">
    <source>
        <dbReference type="ARBA" id="ARBA00009986"/>
    </source>
</evidence>
<gene>
    <name evidence="9" type="ORF">EJ06DRAFT_553283</name>
</gene>
<dbReference type="InterPro" id="IPR016162">
    <property type="entry name" value="Ald_DH_N"/>
</dbReference>
<evidence type="ECO:0000256" key="6">
    <source>
        <dbReference type="RuleBase" id="RU003345"/>
    </source>
</evidence>
<dbReference type="Pfam" id="PF00171">
    <property type="entry name" value="Aldedh"/>
    <property type="match status" value="1"/>
</dbReference>
<dbReference type="FunFam" id="3.40.605.10:FF:000014">
    <property type="entry name" value="aldehyde dehydrogenase 22A1"/>
    <property type="match status" value="1"/>
</dbReference>
<keyword evidence="2 6" id="KW-0560">Oxidoreductase</keyword>
<accession>A0A6G1I8N4</accession>
<dbReference type="AlphaFoldDB" id="A0A6G1I8N4"/>
<reference evidence="9" key="1">
    <citation type="journal article" date="2020" name="Stud. Mycol.">
        <title>101 Dothideomycetes genomes: a test case for predicting lifestyles and emergence of pathogens.</title>
        <authorList>
            <person name="Haridas S."/>
            <person name="Albert R."/>
            <person name="Binder M."/>
            <person name="Bloem J."/>
            <person name="Labutti K."/>
            <person name="Salamov A."/>
            <person name="Andreopoulos B."/>
            <person name="Baker S."/>
            <person name="Barry K."/>
            <person name="Bills G."/>
            <person name="Bluhm B."/>
            <person name="Cannon C."/>
            <person name="Castanera R."/>
            <person name="Culley D."/>
            <person name="Daum C."/>
            <person name="Ezra D."/>
            <person name="Gonzalez J."/>
            <person name="Henrissat B."/>
            <person name="Kuo A."/>
            <person name="Liang C."/>
            <person name="Lipzen A."/>
            <person name="Lutzoni F."/>
            <person name="Magnuson J."/>
            <person name="Mondo S."/>
            <person name="Nolan M."/>
            <person name="Ohm R."/>
            <person name="Pangilinan J."/>
            <person name="Park H.-J."/>
            <person name="Ramirez L."/>
            <person name="Alfaro M."/>
            <person name="Sun H."/>
            <person name="Tritt A."/>
            <person name="Yoshinaga Y."/>
            <person name="Zwiers L.-H."/>
            <person name="Turgeon B."/>
            <person name="Goodwin S."/>
            <person name="Spatafora J."/>
            <person name="Crous P."/>
            <person name="Grigoriev I."/>
        </authorList>
    </citation>
    <scope>NUCLEOTIDE SEQUENCE</scope>
    <source>
        <strain evidence="9">CBS 262.69</strain>
    </source>
</reference>
<dbReference type="GO" id="GO:0004029">
    <property type="term" value="F:aldehyde dehydrogenase (NAD+) activity"/>
    <property type="evidence" value="ECO:0007669"/>
    <property type="project" value="UniProtKB-EC"/>
</dbReference>
<keyword evidence="10" id="KW-1185">Reference proteome</keyword>
<dbReference type="PROSITE" id="PS00070">
    <property type="entry name" value="ALDEHYDE_DEHYDR_CYS"/>
    <property type="match status" value="1"/>
</dbReference>
<evidence type="ECO:0000256" key="2">
    <source>
        <dbReference type="ARBA" id="ARBA00023002"/>
    </source>
</evidence>
<keyword evidence="7" id="KW-1133">Transmembrane helix</keyword>
<dbReference type="Gene3D" id="3.40.309.10">
    <property type="entry name" value="Aldehyde Dehydrogenase, Chain A, domain 2"/>
    <property type="match status" value="1"/>
</dbReference>
<keyword evidence="7" id="KW-0812">Transmembrane</keyword>
<dbReference type="InterPro" id="IPR016161">
    <property type="entry name" value="Ald_DH/histidinol_DH"/>
</dbReference>
<dbReference type="InterPro" id="IPR029510">
    <property type="entry name" value="Ald_DH_CS_GLU"/>
</dbReference>
<feature type="active site" evidence="5">
    <location>
        <position position="304"/>
    </location>
</feature>
<evidence type="ECO:0000259" key="8">
    <source>
        <dbReference type="Pfam" id="PF00171"/>
    </source>
</evidence>
<dbReference type="FunFam" id="3.40.309.10:FF:000024">
    <property type="entry name" value="Betaine aldehyde dehydrogenase"/>
    <property type="match status" value="1"/>
</dbReference>
<dbReference type="PANTHER" id="PTHR11699">
    <property type="entry name" value="ALDEHYDE DEHYDROGENASE-RELATED"/>
    <property type="match status" value="1"/>
</dbReference>
<dbReference type="Proteomes" id="UP000799640">
    <property type="component" value="Unassembled WGS sequence"/>
</dbReference>
<evidence type="ECO:0000313" key="10">
    <source>
        <dbReference type="Proteomes" id="UP000799640"/>
    </source>
</evidence>
<feature type="domain" description="Aldehyde dehydrogenase" evidence="8">
    <location>
        <begin position="68"/>
        <end position="538"/>
    </location>
</feature>
<comment type="similarity">
    <text evidence="1 6">Belongs to the aldehyde dehydrogenase family.</text>
</comment>
<dbReference type="EC" id="1.2.1.3" evidence="3"/>
<dbReference type="PROSITE" id="PS00687">
    <property type="entry name" value="ALDEHYDE_DEHYDR_GLU"/>
    <property type="match status" value="1"/>
</dbReference>
<dbReference type="InterPro" id="IPR016163">
    <property type="entry name" value="Ald_DH_C"/>
</dbReference>
<comment type="catalytic activity">
    <reaction evidence="4">
        <text>an aldehyde + NAD(+) + H2O = a carboxylate + NADH + 2 H(+)</text>
        <dbReference type="Rhea" id="RHEA:16185"/>
        <dbReference type="ChEBI" id="CHEBI:15377"/>
        <dbReference type="ChEBI" id="CHEBI:15378"/>
        <dbReference type="ChEBI" id="CHEBI:17478"/>
        <dbReference type="ChEBI" id="CHEBI:29067"/>
        <dbReference type="ChEBI" id="CHEBI:57540"/>
        <dbReference type="ChEBI" id="CHEBI:57945"/>
        <dbReference type="EC" id="1.2.1.3"/>
    </reaction>
</comment>
<sequence length="594" mass="64588">MDQVLARLDGAPLIASLFVLAIGAGFLFNYIFNDAEAIDYHVPEPEASRPGWNGKILQEPSLKVPGSSAIQCYAPATGRSLGVVEPATPDDVDRAIASAHKAQQQWAKTTFAQRRTVLKAMLKYTLENQEQIARIACLDSGKTRVDASFGEILVTAEKLKWTIDHGEKALRPQRRPTNLLMMYKRNEVRWEPLGVIAACVSWNYPFHNLIGPIISGIFAGNGVIVKGSEQTAWSSWYFASIAKGALRACGHDPNLVQPIICWPDVAPHLISHPGISHITFIGSRPVALHVAASASKTLTPVCMELGGKDPAILLDDASDLDRVVATLARGVFQSSGQNCIGIERIICLPRIYEEVIPRLLTIIKGIRLGSALDMKPGSPSVDMGACISDANFSRIEDLIVDAVQSGARLLAGGRRYNHSDFPNGHYFSPTLLVDVTPDMRIAQEELFAPVCLVMRAESVDDAISIANGTEYALGASVWGSSRRDLDKVTREVKAGMVAVNDFGAFYAVQLPFGGVKGSGYGRFAGEEGLRSICNTKAVCVDRWPWLIKTAIPPQLQLPLKSEPQAWDMCQGIVELGYGETLKRKVRGLVRMAGM</sequence>
<dbReference type="OrthoDB" id="310895at2759"/>
<dbReference type="InterPro" id="IPR016160">
    <property type="entry name" value="Ald_DH_CS_CYS"/>
</dbReference>
<keyword evidence="7" id="KW-0472">Membrane</keyword>
<name>A0A6G1I8N4_9PEZI</name>
<evidence type="ECO:0000256" key="5">
    <source>
        <dbReference type="PROSITE-ProRule" id="PRU10007"/>
    </source>
</evidence>